<accession>A0ABS1PR59</accession>
<dbReference type="PANTHER" id="PTHR43557">
    <property type="entry name" value="APOPTOSIS-INDUCING FACTOR 1"/>
    <property type="match status" value="1"/>
</dbReference>
<evidence type="ECO:0000259" key="6">
    <source>
        <dbReference type="Pfam" id="PF07992"/>
    </source>
</evidence>
<feature type="region of interest" description="Disordered" evidence="5">
    <location>
        <begin position="1"/>
        <end position="79"/>
    </location>
</feature>
<proteinExistence type="predicted"/>
<evidence type="ECO:0000256" key="5">
    <source>
        <dbReference type="SAM" id="MobiDB-lite"/>
    </source>
</evidence>
<gene>
    <name evidence="8" type="ORF">JK364_18970</name>
</gene>
<dbReference type="Pfam" id="PF07992">
    <property type="entry name" value="Pyr_redox_2"/>
    <property type="match status" value="1"/>
</dbReference>
<evidence type="ECO:0000256" key="2">
    <source>
        <dbReference type="ARBA" id="ARBA00022630"/>
    </source>
</evidence>
<feature type="compositionally biased region" description="Basic and acidic residues" evidence="5">
    <location>
        <begin position="1"/>
        <end position="10"/>
    </location>
</feature>
<dbReference type="SUPFAM" id="SSF51905">
    <property type="entry name" value="FAD/NAD(P)-binding domain"/>
    <property type="match status" value="2"/>
</dbReference>
<dbReference type="InterPro" id="IPR023753">
    <property type="entry name" value="FAD/NAD-binding_dom"/>
</dbReference>
<dbReference type="InterPro" id="IPR050446">
    <property type="entry name" value="FAD-oxidoreductase/Apoptosis"/>
</dbReference>
<dbReference type="PANTHER" id="PTHR43557:SF2">
    <property type="entry name" value="RIESKE DOMAIN-CONTAINING PROTEIN-RELATED"/>
    <property type="match status" value="1"/>
</dbReference>
<reference evidence="8 9" key="1">
    <citation type="submission" date="2021-01" db="EMBL/GenBank/DDBJ databases">
        <title>WGS of actinomycetes isolated from Thailand.</title>
        <authorList>
            <person name="Thawai C."/>
        </authorList>
    </citation>
    <scope>NUCLEOTIDE SEQUENCE [LARGE SCALE GENOMIC DNA]</scope>
    <source>
        <strain evidence="8 9">CA3R110</strain>
    </source>
</reference>
<keyword evidence="2" id="KW-0285">Flavoprotein</keyword>
<evidence type="ECO:0000313" key="9">
    <source>
        <dbReference type="Proteomes" id="UP000621510"/>
    </source>
</evidence>
<dbReference type="InterPro" id="IPR036188">
    <property type="entry name" value="FAD/NAD-bd_sf"/>
</dbReference>
<feature type="region of interest" description="Disordered" evidence="5">
    <location>
        <begin position="493"/>
        <end position="521"/>
    </location>
</feature>
<evidence type="ECO:0000256" key="3">
    <source>
        <dbReference type="ARBA" id="ARBA00022827"/>
    </source>
</evidence>
<dbReference type="PRINTS" id="PR00411">
    <property type="entry name" value="PNDRDTASEI"/>
</dbReference>
<dbReference type="Gene3D" id="3.30.390.30">
    <property type="match status" value="1"/>
</dbReference>
<dbReference type="PRINTS" id="PR00368">
    <property type="entry name" value="FADPNR"/>
</dbReference>
<keyword evidence="9" id="KW-1185">Reference proteome</keyword>
<evidence type="ECO:0000313" key="8">
    <source>
        <dbReference type="EMBL" id="MBL1114460.1"/>
    </source>
</evidence>
<evidence type="ECO:0000256" key="4">
    <source>
        <dbReference type="ARBA" id="ARBA00023002"/>
    </source>
</evidence>
<dbReference type="SUPFAM" id="SSF55424">
    <property type="entry name" value="FAD/NAD-linked reductases, dimerisation (C-terminal) domain"/>
    <property type="match status" value="1"/>
</dbReference>
<feature type="compositionally biased region" description="Basic and acidic residues" evidence="5">
    <location>
        <begin position="24"/>
        <end position="47"/>
    </location>
</feature>
<evidence type="ECO:0000259" key="7">
    <source>
        <dbReference type="Pfam" id="PF14759"/>
    </source>
</evidence>
<protein>
    <submittedName>
        <fullName evidence="8">NAD(P)/FAD-dependent oxidoreductase</fullName>
    </submittedName>
</protein>
<keyword evidence="3" id="KW-0274">FAD</keyword>
<dbReference type="Pfam" id="PF14759">
    <property type="entry name" value="Reductase_C"/>
    <property type="match status" value="1"/>
</dbReference>
<name>A0ABS1PR59_9ACTN</name>
<feature type="domain" description="Reductase C-terminal" evidence="7">
    <location>
        <begin position="411"/>
        <end position="481"/>
    </location>
</feature>
<dbReference type="InterPro" id="IPR016156">
    <property type="entry name" value="FAD/NAD-linked_Rdtase_dimer_sf"/>
</dbReference>
<sequence length="521" mass="54995">MDQRDQHQSEPRPAGRGPTCPGLRSDHHLRNVSDSLRKVRIRSHEGSLRPPRRGPSGSLRGCGTISRWAPPKPPDRSPRTERIVVVGASLAGLRAAEALRDEGFTGELTVIGDEPHEPYDRPPLSKAVLAGRLSPDHIGLPRVRDIDARWLLGTPATGLDVPGHRVELADGRWVAYDRLLIATGTRARPWPGRAGGGLEGVHTLRTREDAERLRGALAAGPSRVLVIGAGFTGGEVASTCRELGIAVTVTQRGAVPLASALGGVIGRAVADWYREAGVDLRPNATVHALEGDPSGRLRRAVLADGTAVDAEVAVVATGALANTEWLTGSGLSADHRGVVSDDGCRAVATDGRPVGEVFVAGDVARRPHPLFPGELLRLDHWDNAVAQARTAAHNITHGPGGRRVHQPLPAFWSHQFGRYLKSIGLPGVADQVVVAQGALDQRRFVAAYGLKGRLVAAVAVDSPRVLDGYAALIEARAPFPPLLGATDGPAHLEPVDAAFPGRDAGGAPDHDIRTPVNGELS</sequence>
<keyword evidence="4" id="KW-0560">Oxidoreductase</keyword>
<evidence type="ECO:0000256" key="1">
    <source>
        <dbReference type="ARBA" id="ARBA00001974"/>
    </source>
</evidence>
<comment type="caution">
    <text evidence="8">The sequence shown here is derived from an EMBL/GenBank/DDBJ whole genome shotgun (WGS) entry which is preliminary data.</text>
</comment>
<dbReference type="Gene3D" id="3.50.50.60">
    <property type="entry name" value="FAD/NAD(P)-binding domain"/>
    <property type="match status" value="2"/>
</dbReference>
<organism evidence="8 9">
    <name type="scientific">Streptomyces endocoffeicus</name>
    <dbReference type="NCBI Taxonomy" id="2898945"/>
    <lineage>
        <taxon>Bacteria</taxon>
        <taxon>Bacillati</taxon>
        <taxon>Actinomycetota</taxon>
        <taxon>Actinomycetes</taxon>
        <taxon>Kitasatosporales</taxon>
        <taxon>Streptomycetaceae</taxon>
        <taxon>Streptomyces</taxon>
    </lineage>
</organism>
<comment type="cofactor">
    <cofactor evidence="1">
        <name>FAD</name>
        <dbReference type="ChEBI" id="CHEBI:57692"/>
    </cofactor>
</comment>
<dbReference type="Proteomes" id="UP000621510">
    <property type="component" value="Unassembled WGS sequence"/>
</dbReference>
<dbReference type="InterPro" id="IPR028202">
    <property type="entry name" value="Reductase_C"/>
</dbReference>
<feature type="domain" description="FAD/NAD(P)-binding" evidence="6">
    <location>
        <begin position="82"/>
        <end position="388"/>
    </location>
</feature>
<dbReference type="EMBL" id="JAERRG010000007">
    <property type="protein sequence ID" value="MBL1114460.1"/>
    <property type="molecule type" value="Genomic_DNA"/>
</dbReference>